<dbReference type="AlphaFoldDB" id="A0A3E0GZ30"/>
<dbReference type="NCBIfam" id="NF006829">
    <property type="entry name" value="PRK09352.1"/>
    <property type="match status" value="1"/>
</dbReference>
<dbReference type="Proteomes" id="UP000256269">
    <property type="component" value="Unassembled WGS sequence"/>
</dbReference>
<evidence type="ECO:0000259" key="4">
    <source>
        <dbReference type="Pfam" id="PF08545"/>
    </source>
</evidence>
<dbReference type="SUPFAM" id="SSF53901">
    <property type="entry name" value="Thiolase-like"/>
    <property type="match status" value="1"/>
</dbReference>
<keyword evidence="2" id="KW-0012">Acyltransferase</keyword>
<evidence type="ECO:0000256" key="2">
    <source>
        <dbReference type="ARBA" id="ARBA00023315"/>
    </source>
</evidence>
<reference evidence="5 6" key="1">
    <citation type="submission" date="2018-08" db="EMBL/GenBank/DDBJ databases">
        <title>Genomic Encyclopedia of Archaeal and Bacterial Type Strains, Phase II (KMG-II): from individual species to whole genera.</title>
        <authorList>
            <person name="Goeker M."/>
        </authorList>
    </citation>
    <scope>NUCLEOTIDE SEQUENCE [LARGE SCALE GENOMIC DNA]</scope>
    <source>
        <strain evidence="5 6">DSM 45791</strain>
    </source>
</reference>
<accession>A0A3E0GZ30</accession>
<evidence type="ECO:0000256" key="1">
    <source>
        <dbReference type="ARBA" id="ARBA00022679"/>
    </source>
</evidence>
<dbReference type="OrthoDB" id="9815506at2"/>
<gene>
    <name evidence="5" type="ORF">BCF44_121117</name>
</gene>
<name>A0A3E0GZ30_9PSEU</name>
<dbReference type="Pfam" id="PF08541">
    <property type="entry name" value="ACP_syn_III_C"/>
    <property type="match status" value="1"/>
</dbReference>
<dbReference type="GO" id="GO:0006633">
    <property type="term" value="P:fatty acid biosynthetic process"/>
    <property type="evidence" value="ECO:0007669"/>
    <property type="project" value="InterPro"/>
</dbReference>
<dbReference type="Pfam" id="PF08545">
    <property type="entry name" value="ACP_syn_III"/>
    <property type="match status" value="1"/>
</dbReference>
<dbReference type="Gene3D" id="3.40.47.10">
    <property type="match status" value="1"/>
</dbReference>
<evidence type="ECO:0000313" key="6">
    <source>
        <dbReference type="Proteomes" id="UP000256269"/>
    </source>
</evidence>
<dbReference type="GO" id="GO:0044550">
    <property type="term" value="P:secondary metabolite biosynthetic process"/>
    <property type="evidence" value="ECO:0007669"/>
    <property type="project" value="TreeGrafter"/>
</dbReference>
<proteinExistence type="predicted"/>
<dbReference type="InterPro" id="IPR013747">
    <property type="entry name" value="ACP_syn_III_C"/>
</dbReference>
<dbReference type="GO" id="GO:0004315">
    <property type="term" value="F:3-oxoacyl-[acyl-carrier-protein] synthase activity"/>
    <property type="evidence" value="ECO:0007669"/>
    <property type="project" value="InterPro"/>
</dbReference>
<feature type="domain" description="Beta-ketoacyl-[acyl-carrier-protein] synthase III N-terminal" evidence="4">
    <location>
        <begin position="106"/>
        <end position="178"/>
    </location>
</feature>
<dbReference type="InterPro" id="IPR013751">
    <property type="entry name" value="ACP_syn_III_N"/>
</dbReference>
<keyword evidence="1" id="KW-0808">Transferase</keyword>
<evidence type="ECO:0000259" key="3">
    <source>
        <dbReference type="Pfam" id="PF08541"/>
    </source>
</evidence>
<dbReference type="PANTHER" id="PTHR34069:SF2">
    <property type="entry name" value="BETA-KETOACYL-[ACYL-CARRIER-PROTEIN] SYNTHASE III"/>
    <property type="match status" value="1"/>
</dbReference>
<protein>
    <submittedName>
        <fullName evidence="5">3-oxoacyl-[acyl-carrier-protein] synthase-3</fullName>
    </submittedName>
</protein>
<dbReference type="EMBL" id="QUNO01000021">
    <property type="protein sequence ID" value="REH32568.1"/>
    <property type="molecule type" value="Genomic_DNA"/>
</dbReference>
<comment type="caution">
    <text evidence="5">The sequence shown here is derived from an EMBL/GenBank/DDBJ whole genome shotgun (WGS) entry which is preliminary data.</text>
</comment>
<feature type="domain" description="Beta-ketoacyl-[acyl-carrier-protein] synthase III C-terminal" evidence="3">
    <location>
        <begin position="234"/>
        <end position="323"/>
    </location>
</feature>
<sequence>MPVGILNTGSYVPDHVVGNAEVARWSGATEDWIRDRTGVFERRYADVGTPTSELAHRAVDDMLSRDPGALAGVGAIVLATSTPDQPQPATAAVLHGRLGLPPMPAFDVNSVCAGFLYALVVGSQLVTDDRGVLVVGADIYSTIMDRGDRRTVTLFGDGAGAVVLGQVPEGHGLHAHRLVTHGEHRGLVEVAAGGTRMALDEPAREKGEHLFRMQGRAVREYAMATLPGLVVETLDEAGLLLSDVDRLVLHQANPRMLADLAHELGVRMDRVVLSAPRFGNTGAASIPITLRTAERQRPFVRGERILFAAVGGGMSAGAAVLTWY</sequence>
<dbReference type="RefSeq" id="WP_116180689.1">
    <property type="nucleotide sequence ID" value="NZ_CP144375.1"/>
</dbReference>
<organism evidence="5 6">
    <name type="scientific">Kutzneria buriramensis</name>
    <dbReference type="NCBI Taxonomy" id="1045776"/>
    <lineage>
        <taxon>Bacteria</taxon>
        <taxon>Bacillati</taxon>
        <taxon>Actinomycetota</taxon>
        <taxon>Actinomycetes</taxon>
        <taxon>Pseudonocardiales</taxon>
        <taxon>Pseudonocardiaceae</taxon>
        <taxon>Kutzneria</taxon>
    </lineage>
</organism>
<evidence type="ECO:0000313" key="5">
    <source>
        <dbReference type="EMBL" id="REH32568.1"/>
    </source>
</evidence>
<dbReference type="PANTHER" id="PTHR34069">
    <property type="entry name" value="3-OXOACYL-[ACYL-CARRIER-PROTEIN] SYNTHASE 3"/>
    <property type="match status" value="1"/>
</dbReference>
<dbReference type="CDD" id="cd00830">
    <property type="entry name" value="KAS_III"/>
    <property type="match status" value="1"/>
</dbReference>
<dbReference type="InterPro" id="IPR016039">
    <property type="entry name" value="Thiolase-like"/>
</dbReference>
<keyword evidence="6" id="KW-1185">Reference proteome</keyword>